<dbReference type="EMBL" id="CP003380">
    <property type="protein sequence ID" value="AFJ02243.1"/>
    <property type="molecule type" value="Genomic_DNA"/>
</dbReference>
<keyword evidence="1" id="KW-0812">Transmembrane</keyword>
<dbReference type="Proteomes" id="UP000009145">
    <property type="component" value="Chromosome"/>
</dbReference>
<evidence type="ECO:0000256" key="1">
    <source>
        <dbReference type="SAM" id="Phobius"/>
    </source>
</evidence>
<dbReference type="HOGENOM" id="CLU_3170108_0_0_6"/>
<evidence type="ECO:0000313" key="3">
    <source>
        <dbReference type="Proteomes" id="UP000009145"/>
    </source>
</evidence>
<sequence length="47" mass="5741">MTKSWYLQRSKKLVKRIENVVLLKVIGTLELLAALTMFYFFIRMYQR</sequence>
<dbReference type="KEGG" id="mec:Q7C_1088"/>
<keyword evidence="1" id="KW-1133">Transmembrane helix</keyword>
<dbReference type="AlphaFoldDB" id="I1YH50"/>
<proteinExistence type="predicted"/>
<accession>I1YH50</accession>
<reference evidence="2 3" key="1">
    <citation type="journal article" date="2012" name="J. Bacteriol.">
        <title>Complete genome sequences of Methylophaga sp. strain JAM1 and Methylophaga sp. strain JAM7.</title>
        <authorList>
            <person name="Villeneuve C."/>
            <person name="Martineau C."/>
            <person name="Mauffrey F."/>
            <person name="Villemur R."/>
        </authorList>
    </citation>
    <scope>NUCLEOTIDE SEQUENCE [LARGE SCALE GENOMIC DNA]</scope>
    <source>
        <strain evidence="2 3">JAM7</strain>
    </source>
</reference>
<keyword evidence="3" id="KW-1185">Reference proteome</keyword>
<keyword evidence="1" id="KW-0472">Membrane</keyword>
<name>I1YH50_METFJ</name>
<organism evidence="2 3">
    <name type="scientific">Methylophaga frappieri (strain ATCC BAA-2434 / DSM 25690 / JAM7)</name>
    <dbReference type="NCBI Taxonomy" id="754477"/>
    <lineage>
        <taxon>Bacteria</taxon>
        <taxon>Pseudomonadati</taxon>
        <taxon>Pseudomonadota</taxon>
        <taxon>Gammaproteobacteria</taxon>
        <taxon>Thiotrichales</taxon>
        <taxon>Piscirickettsiaceae</taxon>
        <taxon>Methylophaga</taxon>
    </lineage>
</organism>
<protein>
    <submittedName>
        <fullName evidence="2">Uncharacterized protein</fullName>
    </submittedName>
</protein>
<feature type="transmembrane region" description="Helical" evidence="1">
    <location>
        <begin position="21"/>
        <end position="42"/>
    </location>
</feature>
<gene>
    <name evidence="2" type="ordered locus">Q7C_1088</name>
</gene>
<dbReference type="STRING" id="754477.Q7C_1088"/>
<dbReference type="PATRIC" id="fig|754477.3.peg.1068"/>
<evidence type="ECO:0000313" key="2">
    <source>
        <dbReference type="EMBL" id="AFJ02243.1"/>
    </source>
</evidence>